<proteinExistence type="predicted"/>
<feature type="domain" description="ATPase AAA-type core" evidence="1">
    <location>
        <begin position="73"/>
        <end position="385"/>
    </location>
</feature>
<dbReference type="GO" id="GO:0016887">
    <property type="term" value="F:ATP hydrolysis activity"/>
    <property type="evidence" value="ECO:0007669"/>
    <property type="project" value="InterPro"/>
</dbReference>
<dbReference type="SUPFAM" id="SSF52540">
    <property type="entry name" value="P-loop containing nucleoside triphosphate hydrolases"/>
    <property type="match status" value="1"/>
</dbReference>
<evidence type="ECO:0000313" key="2">
    <source>
        <dbReference type="EMBL" id="CRH08063.1"/>
    </source>
</evidence>
<dbReference type="GO" id="GO:0005524">
    <property type="term" value="F:ATP binding"/>
    <property type="evidence" value="ECO:0007669"/>
    <property type="project" value="InterPro"/>
</dbReference>
<dbReference type="PANTHER" id="PTHR40396:SF1">
    <property type="entry name" value="ATPASE AAA-TYPE CORE DOMAIN-CONTAINING PROTEIN"/>
    <property type="match status" value="1"/>
</dbReference>
<dbReference type="PANTHER" id="PTHR40396">
    <property type="entry name" value="ATPASE-LIKE PROTEIN"/>
    <property type="match status" value="1"/>
</dbReference>
<evidence type="ECO:0000259" key="1">
    <source>
        <dbReference type="Pfam" id="PF13304"/>
    </source>
</evidence>
<gene>
    <name evidence="2" type="ORF">MAGMO_3935</name>
</gene>
<organism evidence="2">
    <name type="scientific">Magnetococcus massalia (strain MO-1)</name>
    <dbReference type="NCBI Taxonomy" id="451514"/>
    <lineage>
        <taxon>Bacteria</taxon>
        <taxon>Pseudomonadati</taxon>
        <taxon>Pseudomonadota</taxon>
        <taxon>Magnetococcia</taxon>
        <taxon>Magnetococcales</taxon>
        <taxon>Magnetococcaceae</taxon>
        <taxon>Magnetococcus</taxon>
    </lineage>
</organism>
<dbReference type="Pfam" id="PF13304">
    <property type="entry name" value="AAA_21"/>
    <property type="match status" value="1"/>
</dbReference>
<dbReference type="AlphaFoldDB" id="A0A1S7LNQ3"/>
<dbReference type="InterPro" id="IPR027417">
    <property type="entry name" value="P-loop_NTPase"/>
</dbReference>
<name>A0A1S7LNQ3_MAGMO</name>
<sequence length="438" mass="50069">MRLQSPSFSIEFASKVSKLAWNLQVTSMIHEFSVTNFGCFNEEATVSFVVPLEEDDTRSFIAPSGQRLMKAIALVGPNGSGKSMLLEALDAVLWFLKGINLISEEHGRLMPPHMFHKEEKTQIQLSFELSSGRVFKYILIVQSYRVVEEALYEKNASSNRWNIRIKRTQIVTSDPQNVQYDINYYKCEGFHFDKRQYRPQANDQSSLFPELIKAKETQPLLNELDSFFKLARSNFSNRIVGRPAGSIMGYAYLAQQLLDSKKLLEVVSRYLRQLDVGIQGIEVEEVKLVVDGKEKKGPRIKTIHEYNGQRSELHLYEESQGTRSTAHLIELIALLLEYHGIGMIDELEEGLHPRVFDSVLNLFLDPEHNRENAQFIFTTHRYQVLNRLGRYGVVFTEKEDGVHSEAWRLDEISGVRKGTNLAEKYIAGAFGAVPKGAW</sequence>
<protein>
    <recommendedName>
        <fullName evidence="1">ATPase AAA-type core domain-containing protein</fullName>
    </recommendedName>
</protein>
<accession>A0A1S7LNQ3</accession>
<dbReference type="InterPro" id="IPR003959">
    <property type="entry name" value="ATPase_AAA_core"/>
</dbReference>
<dbReference type="EMBL" id="LO017727">
    <property type="protein sequence ID" value="CRH08063.1"/>
    <property type="molecule type" value="Genomic_DNA"/>
</dbReference>
<reference evidence="2" key="1">
    <citation type="submission" date="2015-04" db="EMBL/GenBank/DDBJ databases">
        <authorList>
            <person name="Syromyatnikov M.Y."/>
            <person name="Popov V.N."/>
        </authorList>
    </citation>
    <scope>NUCLEOTIDE SEQUENCE</scope>
    <source>
        <strain evidence="2">MO-1</strain>
    </source>
</reference>
<dbReference type="Gene3D" id="3.40.50.300">
    <property type="entry name" value="P-loop containing nucleotide triphosphate hydrolases"/>
    <property type="match status" value="1"/>
</dbReference>